<dbReference type="Gene3D" id="3.40.800.20">
    <property type="entry name" value="Histone deacetylase domain"/>
    <property type="match status" value="1"/>
</dbReference>
<name>A0A9Q0DQX7_9TELE</name>
<dbReference type="Proteomes" id="UP001148018">
    <property type="component" value="Unassembled WGS sequence"/>
</dbReference>
<dbReference type="OrthoDB" id="424012at2759"/>
<comment type="caution">
    <text evidence="2">The sequence shown here is derived from an EMBL/GenBank/DDBJ whole genome shotgun (WGS) entry which is preliminary data.</text>
</comment>
<proteinExistence type="predicted"/>
<organism evidence="2 3">
    <name type="scientific">Muraenolepis orangiensis</name>
    <name type="common">Patagonian moray cod</name>
    <dbReference type="NCBI Taxonomy" id="630683"/>
    <lineage>
        <taxon>Eukaryota</taxon>
        <taxon>Metazoa</taxon>
        <taxon>Chordata</taxon>
        <taxon>Craniata</taxon>
        <taxon>Vertebrata</taxon>
        <taxon>Euteleostomi</taxon>
        <taxon>Actinopterygii</taxon>
        <taxon>Neopterygii</taxon>
        <taxon>Teleostei</taxon>
        <taxon>Neoteleostei</taxon>
        <taxon>Acanthomorphata</taxon>
        <taxon>Zeiogadaria</taxon>
        <taxon>Gadariae</taxon>
        <taxon>Gadiformes</taxon>
        <taxon>Muraenolepidoidei</taxon>
        <taxon>Muraenolepididae</taxon>
        <taxon>Muraenolepis</taxon>
    </lineage>
</organism>
<dbReference type="InterPro" id="IPR037138">
    <property type="entry name" value="His_deacetylse_dom_sf"/>
</dbReference>
<evidence type="ECO:0000256" key="1">
    <source>
        <dbReference type="SAM" id="MobiDB-lite"/>
    </source>
</evidence>
<sequence>MTGFALLLLQLDPLPDEVVQQRPNPNAVQSMENVLEIQGKYWHSLQRSASKLGYSLSEVLRSESDEAETVSAMALLSVANKHINKRAEEEPMEEEVDPTFNHS</sequence>
<protein>
    <submittedName>
        <fullName evidence="2">Uncharacterized protein</fullName>
    </submittedName>
</protein>
<evidence type="ECO:0000313" key="3">
    <source>
        <dbReference type="Proteomes" id="UP001148018"/>
    </source>
</evidence>
<gene>
    <name evidence="2" type="ORF">NHX12_007093</name>
</gene>
<dbReference type="AlphaFoldDB" id="A0A9Q0DQX7"/>
<dbReference type="EMBL" id="JANIIK010000113">
    <property type="protein sequence ID" value="KAJ3591963.1"/>
    <property type="molecule type" value="Genomic_DNA"/>
</dbReference>
<accession>A0A9Q0DQX7</accession>
<feature type="region of interest" description="Disordered" evidence="1">
    <location>
        <begin position="84"/>
        <end position="103"/>
    </location>
</feature>
<evidence type="ECO:0000313" key="2">
    <source>
        <dbReference type="EMBL" id="KAJ3591963.1"/>
    </source>
</evidence>
<keyword evidence="3" id="KW-1185">Reference proteome</keyword>
<reference evidence="2" key="1">
    <citation type="submission" date="2022-07" db="EMBL/GenBank/DDBJ databases">
        <title>Chromosome-level genome of Muraenolepis orangiensis.</title>
        <authorList>
            <person name="Kim J."/>
        </authorList>
    </citation>
    <scope>NUCLEOTIDE SEQUENCE</scope>
    <source>
        <strain evidence="2">KU_S4_2022</strain>
        <tissue evidence="2">Muscle</tissue>
    </source>
</reference>